<sequence>MIIREGIEVTQVTLEGYELPIPEGLSEFLLQAGFWRVDEEVESSVDEKLLSNYEKKVVLKKGVLTTRYIYKGNKKGVNDNERSIIRK</sequence>
<evidence type="ECO:0000313" key="1">
    <source>
        <dbReference type="EMBL" id="SCM08426.1"/>
    </source>
</evidence>
<comment type="caution">
    <text evidence="1">The sequence shown here is derived from an EMBL/GenBank/DDBJ whole genome shotgun (WGS) entry which is preliminary data.</text>
</comment>
<dbReference type="EMBL" id="FMIK01000069">
    <property type="protein sequence ID" value="SCM08426.1"/>
    <property type="molecule type" value="Genomic_DNA"/>
</dbReference>
<accession>A0AAX2CPF6</accession>
<proteinExistence type="predicted"/>
<reference evidence="1 2" key="1">
    <citation type="submission" date="2016-08" db="EMBL/GenBank/DDBJ databases">
        <authorList>
            <person name="Loux V."/>
            <person name="Rue O."/>
        </authorList>
    </citation>
    <scope>NUCLEOTIDE SEQUENCE [LARGE SCALE GENOMIC DNA]</scope>
    <source>
        <strain evidence="1 2">AFSSA_08CEB44bac</strain>
    </source>
</reference>
<organism evidence="1 2">
    <name type="scientific">Bacillus cytotoxicus</name>
    <dbReference type="NCBI Taxonomy" id="580165"/>
    <lineage>
        <taxon>Bacteria</taxon>
        <taxon>Bacillati</taxon>
        <taxon>Bacillota</taxon>
        <taxon>Bacilli</taxon>
        <taxon>Bacillales</taxon>
        <taxon>Bacillaceae</taxon>
        <taxon>Bacillus</taxon>
        <taxon>Bacillus cereus group</taxon>
    </lineage>
</organism>
<protein>
    <submittedName>
        <fullName evidence="1">Uncharacterized protein</fullName>
    </submittedName>
</protein>
<name>A0AAX2CPF6_9BACI</name>
<evidence type="ECO:0000313" key="2">
    <source>
        <dbReference type="Proteomes" id="UP000242164"/>
    </source>
</evidence>
<gene>
    <name evidence="1" type="ORF">BCB44BAC_04599</name>
</gene>
<dbReference type="Proteomes" id="UP000242164">
    <property type="component" value="Unassembled WGS sequence"/>
</dbReference>
<dbReference type="AlphaFoldDB" id="A0AAX2CPF6"/>
<dbReference type="RefSeq" id="WP_087099800.1">
    <property type="nucleotide sequence ID" value="NZ_CP066179.1"/>
</dbReference>